<evidence type="ECO:0000313" key="3">
    <source>
        <dbReference type="Proteomes" id="UP000780801"/>
    </source>
</evidence>
<dbReference type="Gene3D" id="3.90.226.10">
    <property type="entry name" value="2-enoyl-CoA Hydratase, Chain A, domain 1"/>
    <property type="match status" value="1"/>
</dbReference>
<protein>
    <submittedName>
        <fullName evidence="2">Enoyl CoA hydratase domain-containing protein 1</fullName>
    </submittedName>
</protein>
<keyword evidence="3" id="KW-1185">Reference proteome</keyword>
<dbReference type="Proteomes" id="UP000780801">
    <property type="component" value="Unassembled WGS sequence"/>
</dbReference>
<accession>A0A9P6KH85</accession>
<sequence>MFKYKALALTKRLAVNPASTPSHACISRAMTLVAARQQLPWQFVRSYSCQIQYPTKLDQLRAKFRGFGSGHIELDIGHAPGLALLTLANGQKHNALTGRMMAELADCVDLLEATCHLPSSTPKTPLSAEDLNQLLRPESGLVLKNAGAPIQKWGKDHIEILNDLVGIVVTGEAQKSYCAGLDLSAAKGTLLSPTGGAEMAALMVSALTRFTRLPLLSIAAIEKAAIGGGAEMTTICDHRCLSQNAKVHFVQTQMGVVTGWGGASRLLNIVSRSQALRLLAGGEPIKGGSEAMQMGFAQATAPVGEAVAEATKYMGQYVWEKPPTMDTEGKRRCVDAVRSFKKIVSRGTDHERVENVSEMEKDFFKQLWGGPDNLRRVKESRSK</sequence>
<dbReference type="GO" id="GO:0005829">
    <property type="term" value="C:cytosol"/>
    <property type="evidence" value="ECO:0007669"/>
    <property type="project" value="TreeGrafter"/>
</dbReference>
<dbReference type="CDD" id="cd06558">
    <property type="entry name" value="crotonase-like"/>
    <property type="match status" value="1"/>
</dbReference>
<dbReference type="PANTHER" id="PTHR11941">
    <property type="entry name" value="ENOYL-COA HYDRATASE-RELATED"/>
    <property type="match status" value="1"/>
</dbReference>
<keyword evidence="1" id="KW-0456">Lyase</keyword>
<comment type="caution">
    <text evidence="2">The sequence shown here is derived from an EMBL/GenBank/DDBJ whole genome shotgun (WGS) entry which is preliminary data.</text>
</comment>
<dbReference type="SUPFAM" id="SSF52096">
    <property type="entry name" value="ClpP/crotonase"/>
    <property type="match status" value="1"/>
</dbReference>
<organism evidence="2 3">
    <name type="scientific">Lunasporangiospora selenospora</name>
    <dbReference type="NCBI Taxonomy" id="979761"/>
    <lineage>
        <taxon>Eukaryota</taxon>
        <taxon>Fungi</taxon>
        <taxon>Fungi incertae sedis</taxon>
        <taxon>Mucoromycota</taxon>
        <taxon>Mortierellomycotina</taxon>
        <taxon>Mortierellomycetes</taxon>
        <taxon>Mortierellales</taxon>
        <taxon>Mortierellaceae</taxon>
        <taxon>Lunasporangiospora</taxon>
    </lineage>
</organism>
<dbReference type="OrthoDB" id="410701at2759"/>
<evidence type="ECO:0000256" key="1">
    <source>
        <dbReference type="ARBA" id="ARBA00023239"/>
    </source>
</evidence>
<dbReference type="PANTHER" id="PTHR11941:SF27">
    <property type="entry name" value="ETHYLMALONYL-COA DECARBOXYLASE"/>
    <property type="match status" value="1"/>
</dbReference>
<gene>
    <name evidence="2" type="primary">ECHDC1</name>
    <name evidence="2" type="ORF">BGW38_002285</name>
</gene>
<reference evidence="2" key="1">
    <citation type="journal article" date="2020" name="Fungal Divers.">
        <title>Resolving the Mortierellaceae phylogeny through synthesis of multi-gene phylogenetics and phylogenomics.</title>
        <authorList>
            <person name="Vandepol N."/>
            <person name="Liber J."/>
            <person name="Desiro A."/>
            <person name="Na H."/>
            <person name="Kennedy M."/>
            <person name="Barry K."/>
            <person name="Grigoriev I.V."/>
            <person name="Miller A.N."/>
            <person name="O'Donnell K."/>
            <person name="Stajich J.E."/>
            <person name="Bonito G."/>
        </authorList>
    </citation>
    <scope>NUCLEOTIDE SEQUENCE</scope>
    <source>
        <strain evidence="2">KOD1015</strain>
    </source>
</reference>
<dbReference type="AlphaFoldDB" id="A0A9P6KH85"/>
<dbReference type="GO" id="GO:0006635">
    <property type="term" value="P:fatty acid beta-oxidation"/>
    <property type="evidence" value="ECO:0007669"/>
    <property type="project" value="TreeGrafter"/>
</dbReference>
<dbReference type="InterPro" id="IPR001753">
    <property type="entry name" value="Enoyl-CoA_hydra/iso"/>
</dbReference>
<dbReference type="Pfam" id="PF00378">
    <property type="entry name" value="ECH_1"/>
    <property type="match status" value="1"/>
</dbReference>
<dbReference type="InterPro" id="IPR029045">
    <property type="entry name" value="ClpP/crotonase-like_dom_sf"/>
</dbReference>
<dbReference type="EMBL" id="JAABOA010000179">
    <property type="protein sequence ID" value="KAF9585459.1"/>
    <property type="molecule type" value="Genomic_DNA"/>
</dbReference>
<name>A0A9P6KH85_9FUNG</name>
<evidence type="ECO:0000313" key="2">
    <source>
        <dbReference type="EMBL" id="KAF9585459.1"/>
    </source>
</evidence>
<dbReference type="GO" id="GO:0016829">
    <property type="term" value="F:lyase activity"/>
    <property type="evidence" value="ECO:0007669"/>
    <property type="project" value="UniProtKB-KW"/>
</dbReference>
<proteinExistence type="predicted"/>